<feature type="region of interest" description="Disordered" evidence="1">
    <location>
        <begin position="61"/>
        <end position="90"/>
    </location>
</feature>
<evidence type="ECO:0000313" key="4">
    <source>
        <dbReference type="Proteomes" id="UP001445076"/>
    </source>
</evidence>
<dbReference type="EMBL" id="JARKIK010000068">
    <property type="protein sequence ID" value="KAK8729338.1"/>
    <property type="molecule type" value="Genomic_DNA"/>
</dbReference>
<evidence type="ECO:0000313" key="3">
    <source>
        <dbReference type="EMBL" id="KAK8729338.1"/>
    </source>
</evidence>
<accession>A0AAW0WPG4</accession>
<keyword evidence="2" id="KW-1133">Transmembrane helix</keyword>
<feature type="region of interest" description="Disordered" evidence="1">
    <location>
        <begin position="1"/>
        <end position="37"/>
    </location>
</feature>
<evidence type="ECO:0000256" key="2">
    <source>
        <dbReference type="SAM" id="Phobius"/>
    </source>
</evidence>
<feature type="compositionally biased region" description="Low complexity" evidence="1">
    <location>
        <begin position="9"/>
        <end position="28"/>
    </location>
</feature>
<keyword evidence="4" id="KW-1185">Reference proteome</keyword>
<dbReference type="AlphaFoldDB" id="A0AAW0WPG4"/>
<sequence>KSPELQSCPAALTSASPATPPVSTTSTPPLLPQPPDMMPCATHLLVAALVLAMALAHALPAPNTHAHNRNTPLEVPNSRLEKRAISSDSGDEEISALKDLILARVASELQDSWQDLPTLKKML</sequence>
<feature type="non-terminal residue" evidence="3">
    <location>
        <position position="123"/>
    </location>
</feature>
<organism evidence="3 4">
    <name type="scientific">Cherax quadricarinatus</name>
    <name type="common">Australian red claw crayfish</name>
    <dbReference type="NCBI Taxonomy" id="27406"/>
    <lineage>
        <taxon>Eukaryota</taxon>
        <taxon>Metazoa</taxon>
        <taxon>Ecdysozoa</taxon>
        <taxon>Arthropoda</taxon>
        <taxon>Crustacea</taxon>
        <taxon>Multicrustacea</taxon>
        <taxon>Malacostraca</taxon>
        <taxon>Eumalacostraca</taxon>
        <taxon>Eucarida</taxon>
        <taxon>Decapoda</taxon>
        <taxon>Pleocyemata</taxon>
        <taxon>Astacidea</taxon>
        <taxon>Parastacoidea</taxon>
        <taxon>Parastacidae</taxon>
        <taxon>Cherax</taxon>
    </lineage>
</organism>
<protein>
    <submittedName>
        <fullName evidence="3">Uncharacterized protein</fullName>
    </submittedName>
</protein>
<gene>
    <name evidence="3" type="ORF">OTU49_008772</name>
</gene>
<name>A0AAW0WPG4_CHEQU</name>
<dbReference type="Proteomes" id="UP001445076">
    <property type="component" value="Unassembled WGS sequence"/>
</dbReference>
<comment type="caution">
    <text evidence="3">The sequence shown here is derived from an EMBL/GenBank/DDBJ whole genome shotgun (WGS) entry which is preliminary data.</text>
</comment>
<proteinExistence type="predicted"/>
<reference evidence="3 4" key="1">
    <citation type="journal article" date="2024" name="BMC Genomics">
        <title>Genome assembly of redclaw crayfish (Cherax quadricarinatus) provides insights into its immune adaptation and hypoxia tolerance.</title>
        <authorList>
            <person name="Liu Z."/>
            <person name="Zheng J."/>
            <person name="Li H."/>
            <person name="Fang K."/>
            <person name="Wang S."/>
            <person name="He J."/>
            <person name="Zhou D."/>
            <person name="Weng S."/>
            <person name="Chi M."/>
            <person name="Gu Z."/>
            <person name="He J."/>
            <person name="Li F."/>
            <person name="Wang M."/>
        </authorList>
    </citation>
    <scope>NUCLEOTIDE SEQUENCE [LARGE SCALE GENOMIC DNA]</scope>
    <source>
        <strain evidence="3">ZL_2023a</strain>
    </source>
</reference>
<keyword evidence="2" id="KW-0812">Transmembrane</keyword>
<feature type="non-terminal residue" evidence="3">
    <location>
        <position position="1"/>
    </location>
</feature>
<keyword evidence="2" id="KW-0472">Membrane</keyword>
<evidence type="ECO:0000256" key="1">
    <source>
        <dbReference type="SAM" id="MobiDB-lite"/>
    </source>
</evidence>
<feature type="transmembrane region" description="Helical" evidence="2">
    <location>
        <begin position="41"/>
        <end position="59"/>
    </location>
</feature>